<dbReference type="Pfam" id="PF07521">
    <property type="entry name" value="RMMBL"/>
    <property type="match status" value="1"/>
</dbReference>
<dbReference type="SMART" id="SM00849">
    <property type="entry name" value="Lactamase_B"/>
    <property type="match status" value="1"/>
</dbReference>
<dbReference type="Gene3D" id="3.40.50.10890">
    <property type="match status" value="1"/>
</dbReference>
<dbReference type="Pfam" id="PF10996">
    <property type="entry name" value="Beta-Casp"/>
    <property type="match status" value="1"/>
</dbReference>
<dbReference type="Pfam" id="PF00753">
    <property type="entry name" value="Lactamase_B"/>
    <property type="match status" value="1"/>
</dbReference>
<dbReference type="SMART" id="SM01027">
    <property type="entry name" value="Beta-Casp"/>
    <property type="match status" value="1"/>
</dbReference>
<sequence length="464" mass="51331">MRISFLGAARTVTGSMHLLEVAGRRILLDCGLYQGPRKEAFERNRTFPFDPKSIDAVVLSHAHIDHSGNLPTLVRAGFRGDIHATFATRDLCGAMLPDSAHIHESELEHVNKRRMRQGKVPFEPLYTASDAVRALTLFRGIGYGRAFPVTPEVTATFHDAGHILGSAITALTVREAGQGPVRLVFTGDIGPKGRPILRDPAMLDRADLLISESTYGGRVRHTEEDVEQELEEVINRTAGRGGKVIIPAFAVDRTQEVVYLLHQLCQADRIPDLPVYVDSPLAVNVTEIFRLHPECFDEETQVFLLNGEDPFGFRRLRYIRSVEESKSLNRLRVPCVIISASGMCEVGRILHHLINTVEDGRNTVLIVGFQAQGTLGKRLVDRAPVVRIFGEEYRRRAEVCVINGLSGHADRNGLLEWVGNVNGALKHIFLVHGDPDQAEALAGTLRERKACPVTVPAPGEEFTF</sequence>
<dbReference type="GO" id="GO:0016787">
    <property type="term" value="F:hydrolase activity"/>
    <property type="evidence" value="ECO:0007669"/>
    <property type="project" value="UniProtKB-KW"/>
</dbReference>
<dbReference type="PANTHER" id="PTHR11203">
    <property type="entry name" value="CLEAVAGE AND POLYADENYLATION SPECIFICITY FACTOR FAMILY MEMBER"/>
    <property type="match status" value="1"/>
</dbReference>
<organism evidence="4 5">
    <name type="scientific">Handelsmanbacteria sp. (strain RIFCSPLOWO2_12_FULL_64_10)</name>
    <dbReference type="NCBI Taxonomy" id="1817868"/>
    <lineage>
        <taxon>Bacteria</taxon>
        <taxon>Candidatus Handelsmaniibacteriota</taxon>
    </lineage>
</organism>
<dbReference type="Proteomes" id="UP000178606">
    <property type="component" value="Unassembled WGS sequence"/>
</dbReference>
<reference evidence="4 5" key="1">
    <citation type="journal article" date="2016" name="Nat. Commun.">
        <title>Thousands of microbial genomes shed light on interconnected biogeochemical processes in an aquifer system.</title>
        <authorList>
            <person name="Anantharaman K."/>
            <person name="Brown C.T."/>
            <person name="Hug L.A."/>
            <person name="Sharon I."/>
            <person name="Castelle C.J."/>
            <person name="Probst A.J."/>
            <person name="Thomas B.C."/>
            <person name="Singh A."/>
            <person name="Wilkins M.J."/>
            <person name="Karaoz U."/>
            <person name="Brodie E.L."/>
            <person name="Williams K.H."/>
            <person name="Hubbard S.S."/>
            <person name="Banfield J.F."/>
        </authorList>
    </citation>
    <scope>NUCLEOTIDE SEQUENCE [LARGE SCALE GENOMIC DNA]</scope>
    <source>
        <strain evidence="5">RIFCSPLOWO2_12_FULL_64_10</strain>
    </source>
</reference>
<dbReference type="InterPro" id="IPR022712">
    <property type="entry name" value="Beta_Casp"/>
</dbReference>
<gene>
    <name evidence="4" type="ORF">A3F84_06530</name>
</gene>
<proteinExistence type="predicted"/>
<dbReference type="CDD" id="cd16295">
    <property type="entry name" value="TTHA0252-CPSF-like_MBL-fold"/>
    <property type="match status" value="1"/>
</dbReference>
<dbReference type="SUPFAM" id="SSF56281">
    <property type="entry name" value="Metallo-hydrolase/oxidoreductase"/>
    <property type="match status" value="1"/>
</dbReference>
<dbReference type="AlphaFoldDB" id="A0A1F6CV05"/>
<dbReference type="InterPro" id="IPR011108">
    <property type="entry name" value="RMMBL"/>
</dbReference>
<evidence type="ECO:0000256" key="1">
    <source>
        <dbReference type="ARBA" id="ARBA00022801"/>
    </source>
</evidence>
<evidence type="ECO:0000259" key="2">
    <source>
        <dbReference type="SMART" id="SM00849"/>
    </source>
</evidence>
<dbReference type="EMBL" id="MFKF01000131">
    <property type="protein sequence ID" value="OGG52871.1"/>
    <property type="molecule type" value="Genomic_DNA"/>
</dbReference>
<dbReference type="InterPro" id="IPR050698">
    <property type="entry name" value="MBL"/>
</dbReference>
<evidence type="ECO:0000313" key="4">
    <source>
        <dbReference type="EMBL" id="OGG52871.1"/>
    </source>
</evidence>
<dbReference type="InterPro" id="IPR036866">
    <property type="entry name" value="RibonucZ/Hydroxyglut_hydro"/>
</dbReference>
<feature type="domain" description="Beta-Casp" evidence="3">
    <location>
        <begin position="254"/>
        <end position="379"/>
    </location>
</feature>
<keyword evidence="1 4" id="KW-0378">Hydrolase</keyword>
<evidence type="ECO:0000259" key="3">
    <source>
        <dbReference type="SMART" id="SM01027"/>
    </source>
</evidence>
<accession>A0A1F6CV05</accession>
<feature type="domain" description="Metallo-beta-lactamase" evidence="2">
    <location>
        <begin position="13"/>
        <end position="218"/>
    </location>
</feature>
<protein>
    <submittedName>
        <fullName evidence="4">MBL fold metallo-hydrolase</fullName>
    </submittedName>
</protein>
<evidence type="ECO:0000313" key="5">
    <source>
        <dbReference type="Proteomes" id="UP000178606"/>
    </source>
</evidence>
<dbReference type="PANTHER" id="PTHR11203:SF37">
    <property type="entry name" value="INTEGRATOR COMPLEX SUBUNIT 11"/>
    <property type="match status" value="1"/>
</dbReference>
<name>A0A1F6CV05_HANXR</name>
<dbReference type="GO" id="GO:0004521">
    <property type="term" value="F:RNA endonuclease activity"/>
    <property type="evidence" value="ECO:0007669"/>
    <property type="project" value="TreeGrafter"/>
</dbReference>
<comment type="caution">
    <text evidence="4">The sequence shown here is derived from an EMBL/GenBank/DDBJ whole genome shotgun (WGS) entry which is preliminary data.</text>
</comment>
<dbReference type="InterPro" id="IPR001279">
    <property type="entry name" value="Metallo-B-lactamas"/>
</dbReference>
<dbReference type="Gene3D" id="3.60.15.10">
    <property type="entry name" value="Ribonuclease Z/Hydroxyacylglutathione hydrolase-like"/>
    <property type="match status" value="1"/>
</dbReference>